<reference evidence="8" key="1">
    <citation type="submission" date="2022-09" db="EMBL/GenBank/DDBJ databases">
        <title>Fusarium specimens isolated from Avocado Roots.</title>
        <authorList>
            <person name="Stajich J."/>
            <person name="Roper C."/>
            <person name="Heimlech-Rivalta G."/>
        </authorList>
    </citation>
    <scope>NUCLEOTIDE SEQUENCE</scope>
    <source>
        <strain evidence="8">CF00136</strain>
    </source>
</reference>
<keyword evidence="4 7" id="KW-0472">Membrane</keyword>
<feature type="transmembrane region" description="Helical" evidence="7">
    <location>
        <begin position="226"/>
        <end position="248"/>
    </location>
</feature>
<keyword evidence="2 7" id="KW-0812">Transmembrane</keyword>
<organism evidence="8 9">
    <name type="scientific">Fusarium torreyae</name>
    <dbReference type="NCBI Taxonomy" id="1237075"/>
    <lineage>
        <taxon>Eukaryota</taxon>
        <taxon>Fungi</taxon>
        <taxon>Dikarya</taxon>
        <taxon>Ascomycota</taxon>
        <taxon>Pezizomycotina</taxon>
        <taxon>Sordariomycetes</taxon>
        <taxon>Hypocreomycetidae</taxon>
        <taxon>Hypocreales</taxon>
        <taxon>Nectriaceae</taxon>
        <taxon>Fusarium</taxon>
    </lineage>
</organism>
<evidence type="ECO:0000256" key="1">
    <source>
        <dbReference type="ARBA" id="ARBA00004141"/>
    </source>
</evidence>
<gene>
    <name evidence="8" type="ORF">NW762_006118</name>
</gene>
<evidence type="ECO:0000256" key="6">
    <source>
        <dbReference type="SAM" id="MobiDB-lite"/>
    </source>
</evidence>
<evidence type="ECO:0000256" key="2">
    <source>
        <dbReference type="ARBA" id="ARBA00022692"/>
    </source>
</evidence>
<dbReference type="Proteomes" id="UP001152049">
    <property type="component" value="Unassembled WGS sequence"/>
</dbReference>
<dbReference type="GO" id="GO:0022857">
    <property type="term" value="F:transmembrane transporter activity"/>
    <property type="evidence" value="ECO:0007669"/>
    <property type="project" value="InterPro"/>
</dbReference>
<accession>A0A9W8VHA1</accession>
<dbReference type="InterPro" id="IPR036259">
    <property type="entry name" value="MFS_trans_sf"/>
</dbReference>
<evidence type="ECO:0000256" key="7">
    <source>
        <dbReference type="SAM" id="Phobius"/>
    </source>
</evidence>
<feature type="transmembrane region" description="Helical" evidence="7">
    <location>
        <begin position="191"/>
        <end position="214"/>
    </location>
</feature>
<dbReference type="GO" id="GO:0005886">
    <property type="term" value="C:plasma membrane"/>
    <property type="evidence" value="ECO:0007669"/>
    <property type="project" value="TreeGrafter"/>
</dbReference>
<dbReference type="SUPFAM" id="SSF103473">
    <property type="entry name" value="MFS general substrate transporter"/>
    <property type="match status" value="1"/>
</dbReference>
<proteinExistence type="predicted"/>
<keyword evidence="3 7" id="KW-1133">Transmembrane helix</keyword>
<evidence type="ECO:0000256" key="3">
    <source>
        <dbReference type="ARBA" id="ARBA00022989"/>
    </source>
</evidence>
<comment type="subcellular location">
    <subcellularLocation>
        <location evidence="1">Membrane</location>
        <topology evidence="1">Multi-pass membrane protein</topology>
    </subcellularLocation>
</comment>
<keyword evidence="9" id="KW-1185">Reference proteome</keyword>
<keyword evidence="5" id="KW-0325">Glycoprotein</keyword>
<name>A0A9W8VHA1_9HYPO</name>
<evidence type="ECO:0000256" key="4">
    <source>
        <dbReference type="ARBA" id="ARBA00023136"/>
    </source>
</evidence>
<feature type="region of interest" description="Disordered" evidence="6">
    <location>
        <begin position="1"/>
        <end position="36"/>
    </location>
</feature>
<feature type="transmembrane region" description="Helical" evidence="7">
    <location>
        <begin position="254"/>
        <end position="276"/>
    </location>
</feature>
<evidence type="ECO:0000313" key="8">
    <source>
        <dbReference type="EMBL" id="KAJ4263300.1"/>
    </source>
</evidence>
<dbReference type="PANTHER" id="PTHR23502:SF22">
    <property type="entry name" value="MAJOR FACILITATOR SUPERFAMILY (MFS) PROFILE DOMAIN-CONTAINING PROTEIN"/>
    <property type="match status" value="1"/>
</dbReference>
<feature type="compositionally biased region" description="Polar residues" evidence="6">
    <location>
        <begin position="23"/>
        <end position="36"/>
    </location>
</feature>
<protein>
    <recommendedName>
        <fullName evidence="10">Major facilitator superfamily (MFS) profile domain-containing protein</fullName>
    </recommendedName>
</protein>
<sequence>MISSEKPEIDQISYSGGEGPNMQKANQEGPQGPDNTNVVLTVDAGNMSSLKLAHDGKTVLHPQPTEDINDPLNWPSWKKHAILFTTSWGAFTADYTAAAGSATVVNQAVEWHQSVSKVNETNSINVLMMWVEFSVVAFAHGLLNEIPRAVGGILWVPLTSVFGRAPTLFWSSIIALGVCVGTAVVDDFPTFYALRALLGFFTTSVQTTSIALIYDLFFFHQRARKVGLWALLYIGSPLWGPLVGNFVMGGTGEWRNVCWVSVAVCGFYVCLIVAFLDETWYNRSFSTFEQPARHSNFISRLSRITGVWQVHNRLYYEKVNQAYKRFARTVIKPALFLVLVS</sequence>
<evidence type="ECO:0000256" key="5">
    <source>
        <dbReference type="ARBA" id="ARBA00023180"/>
    </source>
</evidence>
<dbReference type="EMBL" id="JAOQAZ010000010">
    <property type="protein sequence ID" value="KAJ4263300.1"/>
    <property type="molecule type" value="Genomic_DNA"/>
</dbReference>
<dbReference type="Gene3D" id="1.20.1250.20">
    <property type="entry name" value="MFS general substrate transporter like domains"/>
    <property type="match status" value="1"/>
</dbReference>
<evidence type="ECO:0000313" key="9">
    <source>
        <dbReference type="Proteomes" id="UP001152049"/>
    </source>
</evidence>
<dbReference type="PANTHER" id="PTHR23502">
    <property type="entry name" value="MAJOR FACILITATOR SUPERFAMILY"/>
    <property type="match status" value="1"/>
</dbReference>
<feature type="transmembrane region" description="Helical" evidence="7">
    <location>
        <begin position="167"/>
        <end position="185"/>
    </location>
</feature>
<comment type="caution">
    <text evidence="8">The sequence shown here is derived from an EMBL/GenBank/DDBJ whole genome shotgun (WGS) entry which is preliminary data.</text>
</comment>
<dbReference type="Pfam" id="PF07690">
    <property type="entry name" value="MFS_1"/>
    <property type="match status" value="1"/>
</dbReference>
<dbReference type="OrthoDB" id="2533084at2759"/>
<evidence type="ECO:0008006" key="10">
    <source>
        <dbReference type="Google" id="ProtNLM"/>
    </source>
</evidence>
<dbReference type="AlphaFoldDB" id="A0A9W8VHA1"/>
<dbReference type="InterPro" id="IPR011701">
    <property type="entry name" value="MFS"/>
</dbReference>